<organism evidence="1 2">
    <name type="scientific">Rhodococcus cercidiphylli</name>
    <dbReference type="NCBI Taxonomy" id="489916"/>
    <lineage>
        <taxon>Bacteria</taxon>
        <taxon>Bacillati</taxon>
        <taxon>Actinomycetota</taxon>
        <taxon>Actinomycetes</taxon>
        <taxon>Mycobacteriales</taxon>
        <taxon>Nocardiaceae</taxon>
        <taxon>Rhodococcus</taxon>
    </lineage>
</organism>
<gene>
    <name evidence="1" type="ORF">R3P95_16190</name>
</gene>
<sequence length="118" mass="13299">MMVLGSGTASLSPPARFVWNALMHPDLHPHNRGFAWPVMFQDAPPPRVVESSEFDRVVWSSPWPTVPEVLVQFDLRPNTQLRWALLAHAPAPSLQTIEWLRAQAGHLVNVDLRRALGH</sequence>
<name>A0ABU4B0S1_9NOCA</name>
<comment type="caution">
    <text evidence="1">The sequence shown here is derived from an EMBL/GenBank/DDBJ whole genome shotgun (WGS) entry which is preliminary data.</text>
</comment>
<evidence type="ECO:0000313" key="2">
    <source>
        <dbReference type="Proteomes" id="UP001185899"/>
    </source>
</evidence>
<dbReference type="RefSeq" id="WP_317548839.1">
    <property type="nucleotide sequence ID" value="NZ_JAWLKE010000006.1"/>
</dbReference>
<reference evidence="1 2" key="1">
    <citation type="submission" date="2023-10" db="EMBL/GenBank/DDBJ databases">
        <title>Development of a sustainable strategy for remediation of hydrocarbon-contaminated territories based on the waste exchange concept.</title>
        <authorList>
            <person name="Krivoruchko A."/>
        </authorList>
    </citation>
    <scope>NUCLEOTIDE SEQUENCE [LARGE SCALE GENOMIC DNA]</scope>
    <source>
        <strain evidence="1 2">IEGM 1322</strain>
    </source>
</reference>
<proteinExistence type="predicted"/>
<dbReference type="EMBL" id="JAWLKE010000006">
    <property type="protein sequence ID" value="MDV6232093.1"/>
    <property type="molecule type" value="Genomic_DNA"/>
</dbReference>
<dbReference type="Proteomes" id="UP001185899">
    <property type="component" value="Unassembled WGS sequence"/>
</dbReference>
<keyword evidence="2" id="KW-1185">Reference proteome</keyword>
<accession>A0ABU4B0S1</accession>
<protein>
    <submittedName>
        <fullName evidence="1">Uncharacterized protein</fullName>
    </submittedName>
</protein>
<evidence type="ECO:0000313" key="1">
    <source>
        <dbReference type="EMBL" id="MDV6232093.1"/>
    </source>
</evidence>